<dbReference type="EMBL" id="BTGB01000002">
    <property type="protein sequence ID" value="GMM45369.1"/>
    <property type="molecule type" value="Genomic_DNA"/>
</dbReference>
<dbReference type="InterPro" id="IPR000330">
    <property type="entry name" value="SNF2_N"/>
</dbReference>
<dbReference type="InterPro" id="IPR027417">
    <property type="entry name" value="P-loop_NTPase"/>
</dbReference>
<dbReference type="PROSITE" id="PS50089">
    <property type="entry name" value="ZF_RING_2"/>
    <property type="match status" value="1"/>
</dbReference>
<dbReference type="SUPFAM" id="SSF57850">
    <property type="entry name" value="RING/U-box"/>
    <property type="match status" value="1"/>
</dbReference>
<keyword evidence="3 7" id="KW-0863">Zinc-finger</keyword>
<dbReference type="GO" id="GO:0005634">
    <property type="term" value="C:nucleus"/>
    <property type="evidence" value="ECO:0007669"/>
    <property type="project" value="TreeGrafter"/>
</dbReference>
<dbReference type="Pfam" id="PF26021">
    <property type="entry name" value="Ferritin_C144_05"/>
    <property type="match status" value="1"/>
</dbReference>
<feature type="domain" description="Helicase C-terminal" evidence="10">
    <location>
        <begin position="1409"/>
        <end position="1576"/>
    </location>
</feature>
<dbReference type="PANTHER" id="PTHR45865">
    <property type="entry name" value="E3 UBIQUITIN-PROTEIN LIGASE SHPRH FAMILY MEMBER"/>
    <property type="match status" value="1"/>
</dbReference>
<feature type="domain" description="RING-type" evidence="8">
    <location>
        <begin position="1265"/>
        <end position="1303"/>
    </location>
</feature>
<sequence>MSVGPTLSFELNNDSLNLDALIKLLGQNPDLTSNEIDYTNLIPLINHYSIIESTSPKSLTDNEYESIEEYFKDKDDISLDLDVRLFPKVPKKSSIVMQTRNKLLNTLFELNFTQEYHTLIYAIYQLHKTKPKNNECIHIDYFKIQNIHLSLNRSNKTLKSKFTLSFAIYLRESIYPIYLKDTYKHMNEIIQLLMIPALTNYQSNGNSPLSPPTVSSFYSLITDNTNKNYCDPKSPYLDIKGIYKTLLPFQVDSLKWMLRHENVEMIVKENPQYSIKKEEQDDDEEGTTEKEITLKYSVDLTTLKFPKNHVDDETISEILDNLTPGWKRIHPYNDPITLYWYNEYNGAICRTPFVMKHLESIEYNRLPAKAFLCEEMGLGKTLEIISLIRLNPRKNISDEIKTDIYDSSRQIKESKTTLILCPATIINQWIEELNNTCPDLKIFNYRGIVDMQLEDELLTPQEVAYQMRDHDIVITSYTVLGRELDRGIFKPTKRPKRKSSGSERIDYSSPLMLLEFYRLVLDEAQLASLSISKVSQFSTIIPRVHTWCVSGTLIRKDLNDLLSLLKSQRMYPIDSMTNEQWMNIPRYFFDRLFKNKCLRHTKEMVGKQVSLPKQTRIMLRSPFSTIENDNYQDLFNRFLNQVGLDENGDPVGEGYDYDSSKLYMRSWSGKLRMVCCHALLHTAHLRGRVNLDDLNGTRNKIKNKNKNNENNDDIFTIGTLDDVLKNLMTSNEQELTTCFVNYMKDYIQLGKIQEFLRNPAESVKIFEDIIKLAKEKLDYYKELPNWLDDDTFLTNKIRFALEYLHQAYFMLASAHYQHYRPMKPLPDNFNDLKKITDDKKNADGTVIKDENEADDDDEEETEIIDVETLTDEEKKHYYLENEYYEKANQILNQLLEEPFKKSQNSISKLEVLFKGFEKYSVESIPTVKEDDVEDNVIEVNEQDEENDVDVTKVENDENDRKVKSNVKLPLISEYFDDYTKEFEHHSTTFGITFILDRVKECMKQLNDQSTIINNWFNELYLLQTVPVAEQEDQSDGKQYTIHLILQDQSQAYIDQLHLILSDRERCLNLTEGSLNFGSNKVMKTDRTELTMNSRNLTNKTDDSFNSKLEKLRKYFMPEGTINARYSFHTAILELIEESQAFLPESIQHKQIHEIIKLLKREQKQKNKNLHDIKIKVFDMLNYAFNAKVAYFRALQNRSDCLVNYVPESIGNSPRYAAMVEITEIEIRMDKELKKTVALTTRMKYLRSLNGRLNRDGEIQNGDDTCVICRFKILVGTLTPCGHKYCRECLNEWLKNKLACPLCQKSLKKDELYYFTYSRGGLKGDVIESIDDGKEELITENNENDGDVNNEHDNEEQNDLESLKLLQNRRIFEKDMNFIYQGLPISEIRQISNIKLRKSYGTKVDMIIRQVKYLMKKEKGVQILIFSQWNPFLQLLATAMRSEGIRLNSWTDQKSGTGETTRKKSVNKKLGESIKEFKSNPTITCFLLNTVAQAAGLTFTNASHVFLCEPIVNLSFELQAINRIHRIGQTKETTVWNFIIEGTIEESIAYLSTKKRIQAAKVRRSKSGLEKGEGDGEGEEDDKIEVIDDDVLEAKELTKINDSNINGETIADEDLWAAFFAAKSAKIIDNVFKDV</sequence>
<dbReference type="GO" id="GO:0005524">
    <property type="term" value="F:ATP binding"/>
    <property type="evidence" value="ECO:0007669"/>
    <property type="project" value="InterPro"/>
</dbReference>
<comment type="caution">
    <text evidence="11">The sequence shown here is derived from an EMBL/GenBank/DDBJ whole genome shotgun (WGS) entry which is preliminary data.</text>
</comment>
<keyword evidence="12" id="KW-1185">Reference proteome</keyword>
<dbReference type="PROSITE" id="PS51194">
    <property type="entry name" value="HELICASE_CTER"/>
    <property type="match status" value="1"/>
</dbReference>
<dbReference type="SMART" id="SM00184">
    <property type="entry name" value="RING"/>
    <property type="match status" value="1"/>
</dbReference>
<dbReference type="InterPro" id="IPR059033">
    <property type="entry name" value="C144_05_dom"/>
</dbReference>
<keyword evidence="4" id="KW-0378">Hydrolase</keyword>
<dbReference type="PROSITE" id="PS00518">
    <property type="entry name" value="ZF_RING_1"/>
    <property type="match status" value="1"/>
</dbReference>
<dbReference type="GO" id="GO:0000209">
    <property type="term" value="P:protein polyubiquitination"/>
    <property type="evidence" value="ECO:0007669"/>
    <property type="project" value="TreeGrafter"/>
</dbReference>
<dbReference type="PANTHER" id="PTHR45865:SF1">
    <property type="entry name" value="E3 UBIQUITIN-PROTEIN LIGASE SHPRH"/>
    <property type="match status" value="1"/>
</dbReference>
<dbReference type="Pfam" id="PF00176">
    <property type="entry name" value="SNF2-rel_dom"/>
    <property type="match status" value="1"/>
</dbReference>
<dbReference type="InterPro" id="IPR001841">
    <property type="entry name" value="Znf_RING"/>
</dbReference>
<dbReference type="GO" id="GO:0008270">
    <property type="term" value="F:zinc ion binding"/>
    <property type="evidence" value="ECO:0007669"/>
    <property type="project" value="UniProtKB-KW"/>
</dbReference>
<evidence type="ECO:0000256" key="4">
    <source>
        <dbReference type="ARBA" id="ARBA00022801"/>
    </source>
</evidence>
<dbReference type="SMART" id="SM00490">
    <property type="entry name" value="HELICc"/>
    <property type="match status" value="1"/>
</dbReference>
<dbReference type="GO" id="GO:0006974">
    <property type="term" value="P:DNA damage response"/>
    <property type="evidence" value="ECO:0007669"/>
    <property type="project" value="TreeGrafter"/>
</dbReference>
<evidence type="ECO:0000259" key="8">
    <source>
        <dbReference type="PROSITE" id="PS50089"/>
    </source>
</evidence>
<accession>A0AAV5R1J8</accession>
<evidence type="ECO:0000256" key="3">
    <source>
        <dbReference type="ARBA" id="ARBA00022771"/>
    </source>
</evidence>
<evidence type="ECO:0000256" key="2">
    <source>
        <dbReference type="ARBA" id="ARBA00022741"/>
    </source>
</evidence>
<evidence type="ECO:0000313" key="12">
    <source>
        <dbReference type="Proteomes" id="UP001378960"/>
    </source>
</evidence>
<dbReference type="InterPro" id="IPR052583">
    <property type="entry name" value="ATP-helicase/E3_Ub-Ligase"/>
</dbReference>
<dbReference type="GO" id="GO:0016787">
    <property type="term" value="F:hydrolase activity"/>
    <property type="evidence" value="ECO:0007669"/>
    <property type="project" value="UniProtKB-KW"/>
</dbReference>
<gene>
    <name evidence="11" type="ORF">DAPK24_019440</name>
</gene>
<name>A0AAV5R1J8_PICKL</name>
<dbReference type="Pfam" id="PF13639">
    <property type="entry name" value="zf-RING_2"/>
    <property type="match status" value="1"/>
</dbReference>
<evidence type="ECO:0000256" key="1">
    <source>
        <dbReference type="ARBA" id="ARBA00022723"/>
    </source>
</evidence>
<keyword evidence="6" id="KW-0067">ATP-binding</keyword>
<dbReference type="SMART" id="SM00487">
    <property type="entry name" value="DEXDc"/>
    <property type="match status" value="1"/>
</dbReference>
<organism evidence="11 12">
    <name type="scientific">Pichia kluyveri</name>
    <name type="common">Yeast</name>
    <dbReference type="NCBI Taxonomy" id="36015"/>
    <lineage>
        <taxon>Eukaryota</taxon>
        <taxon>Fungi</taxon>
        <taxon>Dikarya</taxon>
        <taxon>Ascomycota</taxon>
        <taxon>Saccharomycotina</taxon>
        <taxon>Pichiomycetes</taxon>
        <taxon>Pichiales</taxon>
        <taxon>Pichiaceae</taxon>
        <taxon>Pichia</taxon>
    </lineage>
</organism>
<evidence type="ECO:0000256" key="5">
    <source>
        <dbReference type="ARBA" id="ARBA00022833"/>
    </source>
</evidence>
<dbReference type="CDD" id="cd18793">
    <property type="entry name" value="SF2_C_SNF"/>
    <property type="match status" value="1"/>
</dbReference>
<keyword evidence="2" id="KW-0547">Nucleotide-binding</keyword>
<keyword evidence="1" id="KW-0479">Metal-binding</keyword>
<evidence type="ECO:0000259" key="10">
    <source>
        <dbReference type="PROSITE" id="PS51194"/>
    </source>
</evidence>
<dbReference type="InterPro" id="IPR017907">
    <property type="entry name" value="Znf_RING_CS"/>
</dbReference>
<dbReference type="InterPro" id="IPR014001">
    <property type="entry name" value="Helicase_ATP-bd"/>
</dbReference>
<dbReference type="InterPro" id="IPR038718">
    <property type="entry name" value="SNF2-like_sf"/>
</dbReference>
<dbReference type="Gene3D" id="3.30.40.10">
    <property type="entry name" value="Zinc/RING finger domain, C3HC4 (zinc finger)"/>
    <property type="match status" value="1"/>
</dbReference>
<dbReference type="InterPro" id="IPR013083">
    <property type="entry name" value="Znf_RING/FYVE/PHD"/>
</dbReference>
<dbReference type="SUPFAM" id="SSF52540">
    <property type="entry name" value="P-loop containing nucleoside triphosphate hydrolases"/>
    <property type="match status" value="2"/>
</dbReference>
<dbReference type="PROSITE" id="PS51192">
    <property type="entry name" value="HELICASE_ATP_BIND_1"/>
    <property type="match status" value="1"/>
</dbReference>
<dbReference type="Gene3D" id="3.40.50.300">
    <property type="entry name" value="P-loop containing nucleotide triphosphate hydrolases"/>
    <property type="match status" value="1"/>
</dbReference>
<dbReference type="Gene3D" id="3.40.50.10810">
    <property type="entry name" value="Tandem AAA-ATPase domain"/>
    <property type="match status" value="1"/>
</dbReference>
<dbReference type="InterPro" id="IPR001650">
    <property type="entry name" value="Helicase_C-like"/>
</dbReference>
<dbReference type="InterPro" id="IPR049730">
    <property type="entry name" value="SNF2/RAD54-like_C"/>
</dbReference>
<reference evidence="11 12" key="1">
    <citation type="journal article" date="2023" name="Elife">
        <title>Identification of key yeast species and microbe-microbe interactions impacting larval growth of Drosophila in the wild.</title>
        <authorList>
            <person name="Mure A."/>
            <person name="Sugiura Y."/>
            <person name="Maeda R."/>
            <person name="Honda K."/>
            <person name="Sakurai N."/>
            <person name="Takahashi Y."/>
            <person name="Watada M."/>
            <person name="Katoh T."/>
            <person name="Gotoh A."/>
            <person name="Gotoh Y."/>
            <person name="Taniguchi I."/>
            <person name="Nakamura K."/>
            <person name="Hayashi T."/>
            <person name="Katayama T."/>
            <person name="Uemura T."/>
            <person name="Hattori Y."/>
        </authorList>
    </citation>
    <scope>NUCLEOTIDE SEQUENCE [LARGE SCALE GENOMIC DNA]</scope>
    <source>
        <strain evidence="11 12">PK-24</strain>
    </source>
</reference>
<evidence type="ECO:0000256" key="7">
    <source>
        <dbReference type="PROSITE-ProRule" id="PRU00175"/>
    </source>
</evidence>
<proteinExistence type="predicted"/>
<dbReference type="GO" id="GO:0061630">
    <property type="term" value="F:ubiquitin protein ligase activity"/>
    <property type="evidence" value="ECO:0007669"/>
    <property type="project" value="TreeGrafter"/>
</dbReference>
<feature type="domain" description="Helicase ATP-binding" evidence="9">
    <location>
        <begin position="361"/>
        <end position="571"/>
    </location>
</feature>
<dbReference type="Proteomes" id="UP001378960">
    <property type="component" value="Unassembled WGS sequence"/>
</dbReference>
<protein>
    <submittedName>
        <fullName evidence="11">E3 ubiquitin-protein ligase</fullName>
    </submittedName>
</protein>
<evidence type="ECO:0000256" key="6">
    <source>
        <dbReference type="ARBA" id="ARBA00022840"/>
    </source>
</evidence>
<evidence type="ECO:0000259" key="9">
    <source>
        <dbReference type="PROSITE" id="PS51192"/>
    </source>
</evidence>
<evidence type="ECO:0000313" key="11">
    <source>
        <dbReference type="EMBL" id="GMM45369.1"/>
    </source>
</evidence>
<dbReference type="Pfam" id="PF00271">
    <property type="entry name" value="Helicase_C"/>
    <property type="match status" value="1"/>
</dbReference>
<keyword evidence="5" id="KW-0862">Zinc</keyword>